<feature type="region of interest" description="Disordered" evidence="7">
    <location>
        <begin position="403"/>
        <end position="474"/>
    </location>
</feature>
<dbReference type="EMBL" id="JASVWF010000001">
    <property type="protein sequence ID" value="MDL5154376.1"/>
    <property type="molecule type" value="Genomic_DNA"/>
</dbReference>
<keyword evidence="8" id="KW-0472">Membrane</keyword>
<evidence type="ECO:0000313" key="9">
    <source>
        <dbReference type="EMBL" id="MDL5154376.1"/>
    </source>
</evidence>
<comment type="similarity">
    <text evidence="1 6">Belongs to the heat shock protein 70 family.</text>
</comment>
<keyword evidence="3 6" id="KW-0067">ATP-binding</keyword>
<evidence type="ECO:0000256" key="2">
    <source>
        <dbReference type="ARBA" id="ARBA00022741"/>
    </source>
</evidence>
<feature type="compositionally biased region" description="Low complexity" evidence="7">
    <location>
        <begin position="439"/>
        <end position="454"/>
    </location>
</feature>
<dbReference type="RefSeq" id="WP_286050408.1">
    <property type="nucleotide sequence ID" value="NZ_JASVWF010000001.1"/>
</dbReference>
<dbReference type="InterPro" id="IPR043129">
    <property type="entry name" value="ATPase_NBD"/>
</dbReference>
<organism evidence="9 10">
    <name type="scientific">Actinomycetospora termitidis</name>
    <dbReference type="NCBI Taxonomy" id="3053470"/>
    <lineage>
        <taxon>Bacteria</taxon>
        <taxon>Bacillati</taxon>
        <taxon>Actinomycetota</taxon>
        <taxon>Actinomycetes</taxon>
        <taxon>Pseudonocardiales</taxon>
        <taxon>Pseudonocardiaceae</taxon>
        <taxon>Actinomycetospora</taxon>
    </lineage>
</organism>
<proteinExistence type="inferred from homology"/>
<dbReference type="PROSITE" id="PS01036">
    <property type="entry name" value="HSP70_3"/>
    <property type="match status" value="1"/>
</dbReference>
<accession>A0ABT7M1P0</accession>
<keyword evidence="10" id="KW-1185">Reference proteome</keyword>
<evidence type="ECO:0000256" key="8">
    <source>
        <dbReference type="SAM" id="Phobius"/>
    </source>
</evidence>
<dbReference type="Gene3D" id="3.30.420.40">
    <property type="match status" value="2"/>
</dbReference>
<feature type="region of interest" description="Disordered" evidence="7">
    <location>
        <begin position="360"/>
        <end position="391"/>
    </location>
</feature>
<protein>
    <submittedName>
        <fullName evidence="9">Hsp70 family protein</fullName>
    </submittedName>
</protein>
<evidence type="ECO:0000313" key="10">
    <source>
        <dbReference type="Proteomes" id="UP001231924"/>
    </source>
</evidence>
<comment type="caution">
    <text evidence="9">The sequence shown here is derived from an EMBL/GenBank/DDBJ whole genome shotgun (WGS) entry which is preliminary data.</text>
</comment>
<evidence type="ECO:0000256" key="5">
    <source>
        <dbReference type="ARBA" id="ARBA00023186"/>
    </source>
</evidence>
<gene>
    <name evidence="9" type="ORF">QRT03_00245</name>
</gene>
<dbReference type="PANTHER" id="PTHR19375">
    <property type="entry name" value="HEAT SHOCK PROTEIN 70KDA"/>
    <property type="match status" value="1"/>
</dbReference>
<dbReference type="PRINTS" id="PR00301">
    <property type="entry name" value="HEATSHOCK70"/>
</dbReference>
<evidence type="ECO:0000256" key="4">
    <source>
        <dbReference type="ARBA" id="ARBA00023016"/>
    </source>
</evidence>
<evidence type="ECO:0000256" key="6">
    <source>
        <dbReference type="RuleBase" id="RU003322"/>
    </source>
</evidence>
<keyword evidence="5" id="KW-0143">Chaperone</keyword>
<evidence type="ECO:0000256" key="7">
    <source>
        <dbReference type="SAM" id="MobiDB-lite"/>
    </source>
</evidence>
<name>A0ABT7M1P0_9PSEU</name>
<keyword evidence="2 6" id="KW-0547">Nucleotide-binding</keyword>
<keyword evidence="4" id="KW-0346">Stress response</keyword>
<dbReference type="Gene3D" id="3.90.640.10">
    <property type="entry name" value="Actin, Chain A, domain 4"/>
    <property type="match status" value="1"/>
</dbReference>
<feature type="transmembrane region" description="Helical" evidence="8">
    <location>
        <begin position="481"/>
        <end position="502"/>
    </location>
</feature>
<dbReference type="InterPro" id="IPR013126">
    <property type="entry name" value="Hsp_70_fam"/>
</dbReference>
<dbReference type="Proteomes" id="UP001231924">
    <property type="component" value="Unassembled WGS sequence"/>
</dbReference>
<feature type="compositionally biased region" description="Low complexity" evidence="7">
    <location>
        <begin position="403"/>
        <end position="427"/>
    </location>
</feature>
<dbReference type="Pfam" id="PF00012">
    <property type="entry name" value="HSP70"/>
    <property type="match status" value="1"/>
</dbReference>
<reference evidence="9 10" key="1">
    <citation type="submission" date="2023-06" db="EMBL/GenBank/DDBJ databases">
        <title>Actinomycetospora Odt1-22.</title>
        <authorList>
            <person name="Supong K."/>
        </authorList>
    </citation>
    <scope>NUCLEOTIDE SEQUENCE [LARGE SCALE GENOMIC DNA]</scope>
    <source>
        <strain evidence="9 10">Odt1-22</strain>
    </source>
</reference>
<keyword evidence="8" id="KW-1133">Transmembrane helix</keyword>
<sequence>MTSPRAYRLGIDLGTTYTAAVVCRRQGPGDGWSEPEIVALGTRSASVASVLYLGEDGAVLVGEAAERRGLTEPDRVVHQFKRRIGDDVPLVVGSAVHTAHDLAARLARWVVDRVAEREGGPADAVAVTHPAAWGGHKLELLAGALRRVGLDDVTFLPEPQAAAVAYSARQRVDAGGVVAVYDLGGGTFDAAVVRRTAAGFELPGRAEGIEQLGGVDFDDRVFDHVRDGIGAALDELDVSDPDVLAAVARLRRECVEAKEALSFDTQATIPVMLPGVRTTIRLTRVEFEAAIRGSIDHTVDALRRTVDSAGLSPEALQAVLLVGGSSRIPLIAQRISEELGRPVAVDSDPKTSIATGAALTIAPRPAPASGTAPVTNPAPVPTPAAPDADAASSGMLDLGALASRSSAAPSSPSSPVAPGPAAAVAAPERPRPEAPSGPRPEFVAGPRAEAIAAPARPPVGTRAGGQQDAAEDEARPNVRRIVVIVVLCALVLFGAAFGVGLWMKLQQQGSTPASAPVRSALTPSPTSGPTLLARN</sequence>
<evidence type="ECO:0000256" key="3">
    <source>
        <dbReference type="ARBA" id="ARBA00022840"/>
    </source>
</evidence>
<evidence type="ECO:0000256" key="1">
    <source>
        <dbReference type="ARBA" id="ARBA00007381"/>
    </source>
</evidence>
<dbReference type="SUPFAM" id="SSF53067">
    <property type="entry name" value="Actin-like ATPase domain"/>
    <property type="match status" value="2"/>
</dbReference>
<dbReference type="InterPro" id="IPR018181">
    <property type="entry name" value="Heat_shock_70_CS"/>
</dbReference>
<feature type="region of interest" description="Disordered" evidence="7">
    <location>
        <begin position="513"/>
        <end position="535"/>
    </location>
</feature>
<keyword evidence="8" id="KW-0812">Transmembrane</keyword>